<organism evidence="1 2">
    <name type="scientific">Trifolium medium</name>
    <dbReference type="NCBI Taxonomy" id="97028"/>
    <lineage>
        <taxon>Eukaryota</taxon>
        <taxon>Viridiplantae</taxon>
        <taxon>Streptophyta</taxon>
        <taxon>Embryophyta</taxon>
        <taxon>Tracheophyta</taxon>
        <taxon>Spermatophyta</taxon>
        <taxon>Magnoliopsida</taxon>
        <taxon>eudicotyledons</taxon>
        <taxon>Gunneridae</taxon>
        <taxon>Pentapetalae</taxon>
        <taxon>rosids</taxon>
        <taxon>fabids</taxon>
        <taxon>Fabales</taxon>
        <taxon>Fabaceae</taxon>
        <taxon>Papilionoideae</taxon>
        <taxon>50 kb inversion clade</taxon>
        <taxon>NPAAA clade</taxon>
        <taxon>Hologalegina</taxon>
        <taxon>IRL clade</taxon>
        <taxon>Trifolieae</taxon>
        <taxon>Trifolium</taxon>
    </lineage>
</organism>
<keyword evidence="2" id="KW-1185">Reference proteome</keyword>
<evidence type="ECO:0000313" key="2">
    <source>
        <dbReference type="Proteomes" id="UP000265520"/>
    </source>
</evidence>
<protein>
    <submittedName>
        <fullName evidence="1">Uncharacterized protein</fullName>
    </submittedName>
</protein>
<feature type="non-terminal residue" evidence="1">
    <location>
        <position position="15"/>
    </location>
</feature>
<dbReference type="EMBL" id="LXQA010630199">
    <property type="protein sequence ID" value="MCI63055.1"/>
    <property type="molecule type" value="Genomic_DNA"/>
</dbReference>
<name>A0A392TT87_9FABA</name>
<dbReference type="Proteomes" id="UP000265520">
    <property type="component" value="Unassembled WGS sequence"/>
</dbReference>
<reference evidence="1 2" key="1">
    <citation type="journal article" date="2018" name="Front. Plant Sci.">
        <title>Red Clover (Trifolium pratense) and Zigzag Clover (T. medium) - A Picture of Genomic Similarities and Differences.</title>
        <authorList>
            <person name="Dluhosova J."/>
            <person name="Istvanek J."/>
            <person name="Nedelnik J."/>
            <person name="Repkova J."/>
        </authorList>
    </citation>
    <scope>NUCLEOTIDE SEQUENCE [LARGE SCALE GENOMIC DNA]</scope>
    <source>
        <strain evidence="2">cv. 10/8</strain>
        <tissue evidence="1">Leaf</tissue>
    </source>
</reference>
<comment type="caution">
    <text evidence="1">The sequence shown here is derived from an EMBL/GenBank/DDBJ whole genome shotgun (WGS) entry which is preliminary data.</text>
</comment>
<evidence type="ECO:0000313" key="1">
    <source>
        <dbReference type="EMBL" id="MCI63055.1"/>
    </source>
</evidence>
<sequence>MAVVAGSSARKKKAK</sequence>
<proteinExistence type="predicted"/>
<accession>A0A392TT87</accession>